<dbReference type="AlphaFoldDB" id="A0A0J8G5S8"/>
<evidence type="ECO:0000313" key="2">
    <source>
        <dbReference type="EMBL" id="KMT22991.1"/>
    </source>
</evidence>
<evidence type="ECO:0000256" key="1">
    <source>
        <dbReference type="SAM" id="Coils"/>
    </source>
</evidence>
<protein>
    <submittedName>
        <fullName evidence="2">Putative sigma factor</fullName>
    </submittedName>
</protein>
<dbReference type="Proteomes" id="UP000036756">
    <property type="component" value="Unassembled WGS sequence"/>
</dbReference>
<dbReference type="RefSeq" id="WP_048569377.1">
    <property type="nucleotide sequence ID" value="NZ_LFVU01000003.1"/>
</dbReference>
<gene>
    <name evidence="2" type="ORF">CLCY_7c00380</name>
</gene>
<accession>A0A0J8G5S8</accession>
<sequence length="174" mass="20435">MKIVTDLYKRTEGVLYNYNKIKREIKNLIIEIDSIKNSFKGCSSIEYTEKTGVTHKVGSVVEDEVLEKERLLHKLTSELVSKQNLIQKIDNVIEDLEEDKKFILEHKYLCTNKKMTWQQIGIMLNVDGSNCCKMRRELINEIADCIWISEKYQIDTKIDQRFTQNNQTITKNVV</sequence>
<dbReference type="Gene3D" id="1.20.140.160">
    <property type="match status" value="1"/>
</dbReference>
<organism evidence="2 3">
    <name type="scientific">Clostridium cylindrosporum DSM 605</name>
    <dbReference type="NCBI Taxonomy" id="1121307"/>
    <lineage>
        <taxon>Bacteria</taxon>
        <taxon>Bacillati</taxon>
        <taxon>Bacillota</taxon>
        <taxon>Clostridia</taxon>
        <taxon>Eubacteriales</taxon>
        <taxon>Clostridiaceae</taxon>
        <taxon>Clostridium</taxon>
    </lineage>
</organism>
<dbReference type="OrthoDB" id="1706986at2"/>
<reference evidence="2 3" key="1">
    <citation type="submission" date="2015-06" db="EMBL/GenBank/DDBJ databases">
        <title>Draft genome sequence of the purine-degrading Clostridium cylindrosporum HC-1 (DSM 605).</title>
        <authorList>
            <person name="Poehlein A."/>
            <person name="Schiel-Bengelsdorf B."/>
            <person name="Bengelsdorf F."/>
            <person name="Daniel R."/>
            <person name="Duerre P."/>
        </authorList>
    </citation>
    <scope>NUCLEOTIDE SEQUENCE [LARGE SCALE GENOMIC DNA]</scope>
    <source>
        <strain evidence="2 3">DSM 605</strain>
    </source>
</reference>
<proteinExistence type="predicted"/>
<keyword evidence="1" id="KW-0175">Coiled coil</keyword>
<name>A0A0J8G5S8_CLOCY</name>
<dbReference type="PATRIC" id="fig|1121307.3.peg.2320"/>
<evidence type="ECO:0000313" key="3">
    <source>
        <dbReference type="Proteomes" id="UP000036756"/>
    </source>
</evidence>
<keyword evidence="3" id="KW-1185">Reference proteome</keyword>
<dbReference type="EMBL" id="LFVU01000003">
    <property type="protein sequence ID" value="KMT22991.1"/>
    <property type="molecule type" value="Genomic_DNA"/>
</dbReference>
<feature type="coiled-coil region" evidence="1">
    <location>
        <begin position="79"/>
        <end position="106"/>
    </location>
</feature>
<comment type="caution">
    <text evidence="2">The sequence shown here is derived from an EMBL/GenBank/DDBJ whole genome shotgun (WGS) entry which is preliminary data.</text>
</comment>
<dbReference type="STRING" id="1121307.CLCY_7c00380"/>